<proteinExistence type="predicted"/>
<dbReference type="FunFam" id="1.10.3380.10:FF:000001">
    <property type="entry name" value="U5 small nuclear ribonucleoprotein helicase"/>
    <property type="match status" value="1"/>
</dbReference>
<dbReference type="InterPro" id="IPR014001">
    <property type="entry name" value="Helicase_ATP-bd"/>
</dbReference>
<dbReference type="SMART" id="SM00490">
    <property type="entry name" value="HELICc"/>
    <property type="match status" value="1"/>
</dbReference>
<feature type="domain" description="Helicase ATP-binding" evidence="5">
    <location>
        <begin position="1126"/>
        <end position="1292"/>
    </location>
</feature>
<dbReference type="InterPro" id="IPR035892">
    <property type="entry name" value="C2_domain_sf"/>
</dbReference>
<dbReference type="PROSITE" id="PS51194">
    <property type="entry name" value="HELICASE_CTER"/>
    <property type="match status" value="1"/>
</dbReference>
<evidence type="ECO:0000256" key="3">
    <source>
        <dbReference type="ARBA" id="ARBA00022806"/>
    </source>
</evidence>
<evidence type="ECO:0000259" key="6">
    <source>
        <dbReference type="PROSITE" id="PS51194"/>
    </source>
</evidence>
<organism evidence="7 8">
    <name type="scientific">Cronartium quercuum f. sp. fusiforme G11</name>
    <dbReference type="NCBI Taxonomy" id="708437"/>
    <lineage>
        <taxon>Eukaryota</taxon>
        <taxon>Fungi</taxon>
        <taxon>Dikarya</taxon>
        <taxon>Basidiomycota</taxon>
        <taxon>Pucciniomycotina</taxon>
        <taxon>Pucciniomycetes</taxon>
        <taxon>Pucciniales</taxon>
        <taxon>Coleosporiaceae</taxon>
        <taxon>Cronartium</taxon>
    </lineage>
</organism>
<dbReference type="InterPro" id="IPR011545">
    <property type="entry name" value="DEAD/DEAH_box_helicase_dom"/>
</dbReference>
<dbReference type="SUPFAM" id="SSF52540">
    <property type="entry name" value="P-loop containing nucleoside triphosphate hydrolases"/>
    <property type="match status" value="3"/>
</dbReference>
<protein>
    <recommendedName>
        <fullName evidence="9">RNA helicase</fullName>
    </recommendedName>
</protein>
<keyword evidence="8" id="KW-1185">Reference proteome</keyword>
<sequence>MTPTITSNDYSSINSIINIKSNINQDQINQIKNIINQKIKSTNIPIDNKHTNKSIDEQPQLNLIDLNQLISQNYMQKNDQSRTNSLPLPNRSLHWLKITLSQFDQSIYQIIISELKSNLSDQIITDNLLNILGLNYIQLIQPIIQIRKLFKNDEIDLKKLNQVKAKNILENQNRPLFSHEGFVEDEIINPHIFSSSNNVNSNHPSGNKFALPIGTTRTSHELFEEILIPAAQKVPMRQNESLIEINSLDFISRQSFHGYSTLNRLQSAVFSVAYNTNENMLICAPTGAGKTDVAMLTILRAIKQYGGINFNNQNKIGKIRKDFKMIYVAPMKALAAEIVRKMGKRLKWLDFIVKELTGDMQLTKSEINDTHLIVTTPEKWDVVTRKASGEEELVSKVKLLIIDEVHLLHEERGSVIETIVARTLRQVESSQSLIRIVGLSATLPNYLDVADFLRVNKFQGLFYFDSSFRPVPLQQHFIGIKGKPNSPTYRKNLDTVTFQKVSKLVQDGHQVMVFVHARKETVKTAEMFREKFLEEGLFDFLDPTTHPQYDSFKREISCSRNKEMKELVRDGLGIHHAGMLRSDRNISERLFETGVTKILCCTATLAWGVNLPAYAVVIKGTQIYDASKGSFVDLGILDVLQIFGRAGRPQYEDHGVGYICTTHDSLDHYVGAITQQHPIESQFIGGLVDSLNAEIALGTVTTIDEGVQWIGWTYLFVRMRKNPMVYGLSIEDLSLDPWLGSKRHSLILDTAKKLNSIGMIKFDVDIGSFISTELGKIASKYYIKFSSIEIFIKLFKPKMSEADVLVMISESVEFEQIKVRESESEEIDKLQNEIPCQIKGGPTTTSGKTNILLQSYISKLHIEDFALISDTNYIAQNSARISRALVEISISKKFAETSRVLIDIGKCIDRRMWPFAHPLTQSGLSDKLLYDLDRRAGEVEIEDLVEMSAQEIGEMCHLNEKLGGVILKAAKQFPRVSITYSIQPISNDLLRIKIELSHEFDWSNTLHGQSEPFWIWIEDENEEEILRINRIYLRSSKPEFEVEMNLPLGREGNLPNSIGIRVISDCWVGADNFTLVDLKGIILPSKPLPFTDLLDLPLISTSQLELKYCLNVLPTQLDPVETQCFHVINHTPNDLLICAPDLEAGRRLAMIGIDRAIRLSGPSSNLIIIISPTKLIGRQFYGRLKRAFGCAPVKIEFICDPSQLEFGNQTKKEGCRVVIITPELSRLVVAVAGGEEVVLTILLDLHLLDESYERIISEIRRWKTSRLIGFSFTLSNTSSLSNCLGIKQIYNFSTHTRVMPYKLNIVTYPITLPKLLIKPVSRIIKDFNNQSFLIFVPSKHHLKTIGRSLVQHLSNENTEMIEGIKFLDRDLTDLVLHGLIILSYDYMNSNEFDLALEMFLSGVIKRMIISQETCDKLLSKDKNKIIKSSKVIIMGTEKKDFKEIIKFGNFIGGKGKEEELEMILMCEEEQKEIYQNLNQNGILIESRINKERYIKDLNLLLNWFIQSGSNGRVDIGRYLSNTFIGQRVIENPWYYDIQIRSTKEDEEIVRQMAISNFVDKSVNELVKRSCLKVINQIDLEVTNFGKLMVENNISIMKVDKFRQSTIPVINKFEMKEDIIIDFNKVKIFFNKLPRWIREQIEEEEEEKIKWCKKVLLIGFLFNRLAFHDFELEEIQAKLVIEVMKDLE</sequence>
<keyword evidence="3" id="KW-0347">Helicase</keyword>
<accession>A0A9P6T8Y5</accession>
<dbReference type="Gene3D" id="1.10.10.10">
    <property type="entry name" value="Winged helix-like DNA-binding domain superfamily/Winged helix DNA-binding domain"/>
    <property type="match status" value="2"/>
</dbReference>
<dbReference type="SUPFAM" id="SSF158702">
    <property type="entry name" value="Sec63 N-terminal domain-like"/>
    <property type="match status" value="1"/>
</dbReference>
<dbReference type="GO" id="GO:0003676">
    <property type="term" value="F:nucleic acid binding"/>
    <property type="evidence" value="ECO:0007669"/>
    <property type="project" value="InterPro"/>
</dbReference>
<evidence type="ECO:0000256" key="2">
    <source>
        <dbReference type="ARBA" id="ARBA00022801"/>
    </source>
</evidence>
<dbReference type="FunFam" id="1.10.10.10:FF:000024">
    <property type="entry name" value="U5 small nuclear ribonucleoprotein helicase"/>
    <property type="match status" value="1"/>
</dbReference>
<dbReference type="PANTHER" id="PTHR47961">
    <property type="entry name" value="DNA POLYMERASE THETA, PUTATIVE (AFU_ORTHOLOGUE AFUA_1G05260)-RELATED"/>
    <property type="match status" value="1"/>
</dbReference>
<dbReference type="Pfam" id="PF00270">
    <property type="entry name" value="DEAD"/>
    <property type="match status" value="1"/>
</dbReference>
<dbReference type="SUPFAM" id="SSF81296">
    <property type="entry name" value="E set domains"/>
    <property type="match status" value="1"/>
</dbReference>
<dbReference type="SUPFAM" id="SSF46785">
    <property type="entry name" value="Winged helix' DNA-binding domain"/>
    <property type="match status" value="1"/>
</dbReference>
<evidence type="ECO:0008006" key="9">
    <source>
        <dbReference type="Google" id="ProtNLM"/>
    </source>
</evidence>
<dbReference type="GO" id="GO:0004386">
    <property type="term" value="F:helicase activity"/>
    <property type="evidence" value="ECO:0007669"/>
    <property type="project" value="UniProtKB-KW"/>
</dbReference>
<dbReference type="CDD" id="cd18795">
    <property type="entry name" value="SF2_C_Ski2"/>
    <property type="match status" value="1"/>
</dbReference>
<comment type="caution">
    <text evidence="7">The sequence shown here is derived from an EMBL/GenBank/DDBJ whole genome shotgun (WGS) entry which is preliminary data.</text>
</comment>
<dbReference type="PROSITE" id="PS51192">
    <property type="entry name" value="HELICASE_ATP_BIND_1"/>
    <property type="match status" value="2"/>
</dbReference>
<dbReference type="GO" id="GO:0016787">
    <property type="term" value="F:hydrolase activity"/>
    <property type="evidence" value="ECO:0007669"/>
    <property type="project" value="UniProtKB-KW"/>
</dbReference>
<reference evidence="7" key="1">
    <citation type="submission" date="2013-11" db="EMBL/GenBank/DDBJ databases">
        <title>Genome sequence of the fusiform rust pathogen reveals effectors for host alternation and coevolution with pine.</title>
        <authorList>
            <consortium name="DOE Joint Genome Institute"/>
            <person name="Smith K."/>
            <person name="Pendleton A."/>
            <person name="Kubisiak T."/>
            <person name="Anderson C."/>
            <person name="Salamov A."/>
            <person name="Aerts A."/>
            <person name="Riley R."/>
            <person name="Clum A."/>
            <person name="Lindquist E."/>
            <person name="Ence D."/>
            <person name="Campbell M."/>
            <person name="Kronenberg Z."/>
            <person name="Feau N."/>
            <person name="Dhillon B."/>
            <person name="Hamelin R."/>
            <person name="Burleigh J."/>
            <person name="Smith J."/>
            <person name="Yandell M."/>
            <person name="Nelson C."/>
            <person name="Grigoriev I."/>
            <person name="Davis J."/>
        </authorList>
    </citation>
    <scope>NUCLEOTIDE SEQUENCE</scope>
    <source>
        <strain evidence="7">G11</strain>
    </source>
</reference>
<dbReference type="FunFam" id="3.40.50.300:FF:000102">
    <property type="entry name" value="RNA helicase, activating signal cointegrator 1"/>
    <property type="match status" value="1"/>
</dbReference>
<feature type="domain" description="Helicase C-terminal" evidence="6">
    <location>
        <begin position="497"/>
        <end position="695"/>
    </location>
</feature>
<dbReference type="InterPro" id="IPR036388">
    <property type="entry name" value="WH-like_DNA-bd_sf"/>
</dbReference>
<dbReference type="Pfam" id="PF02889">
    <property type="entry name" value="Sec63"/>
    <property type="match status" value="1"/>
</dbReference>
<dbReference type="Gene3D" id="2.60.40.150">
    <property type="entry name" value="C2 domain"/>
    <property type="match status" value="1"/>
</dbReference>
<feature type="domain" description="Helicase ATP-binding" evidence="5">
    <location>
        <begin position="271"/>
        <end position="461"/>
    </location>
</feature>
<dbReference type="SMART" id="SM00973">
    <property type="entry name" value="Sec63"/>
    <property type="match status" value="1"/>
</dbReference>
<dbReference type="Gene3D" id="1.10.3380.10">
    <property type="entry name" value="Sec63 N-terminal domain-like domain"/>
    <property type="match status" value="1"/>
</dbReference>
<dbReference type="EMBL" id="MU167364">
    <property type="protein sequence ID" value="KAG0141983.1"/>
    <property type="molecule type" value="Genomic_DNA"/>
</dbReference>
<dbReference type="InterPro" id="IPR001650">
    <property type="entry name" value="Helicase_C-like"/>
</dbReference>
<dbReference type="Pfam" id="PF00271">
    <property type="entry name" value="Helicase_C"/>
    <property type="match status" value="1"/>
</dbReference>
<dbReference type="Gene3D" id="3.40.50.300">
    <property type="entry name" value="P-loop containing nucleotide triphosphate hydrolases"/>
    <property type="match status" value="4"/>
</dbReference>
<gene>
    <name evidence="7" type="ORF">CROQUDRAFT_98108</name>
</gene>
<keyword evidence="2" id="KW-0378">Hydrolase</keyword>
<evidence type="ECO:0000256" key="4">
    <source>
        <dbReference type="ARBA" id="ARBA00022840"/>
    </source>
</evidence>
<dbReference type="Pfam" id="PF23445">
    <property type="entry name" value="WHD_SNRNP200"/>
    <property type="match status" value="1"/>
</dbReference>
<evidence type="ECO:0000313" key="7">
    <source>
        <dbReference type="EMBL" id="KAG0141983.1"/>
    </source>
</evidence>
<evidence type="ECO:0000313" key="8">
    <source>
        <dbReference type="Proteomes" id="UP000886653"/>
    </source>
</evidence>
<dbReference type="OrthoDB" id="5575at2759"/>
<dbReference type="InterPro" id="IPR027417">
    <property type="entry name" value="P-loop_NTPase"/>
</dbReference>
<dbReference type="InterPro" id="IPR014756">
    <property type="entry name" value="Ig_E-set"/>
</dbReference>
<dbReference type="GO" id="GO:0005524">
    <property type="term" value="F:ATP binding"/>
    <property type="evidence" value="ECO:0007669"/>
    <property type="project" value="UniProtKB-KW"/>
</dbReference>
<dbReference type="InterPro" id="IPR004179">
    <property type="entry name" value="Sec63-dom"/>
</dbReference>
<evidence type="ECO:0000259" key="5">
    <source>
        <dbReference type="PROSITE" id="PS51192"/>
    </source>
</evidence>
<keyword evidence="1" id="KW-0547">Nucleotide-binding</keyword>
<dbReference type="InterPro" id="IPR050474">
    <property type="entry name" value="Hel308_SKI2-like"/>
</dbReference>
<evidence type="ECO:0000256" key="1">
    <source>
        <dbReference type="ARBA" id="ARBA00022741"/>
    </source>
</evidence>
<name>A0A9P6T8Y5_9BASI</name>
<dbReference type="PANTHER" id="PTHR47961:SF13">
    <property type="entry name" value="ACTIVATING SIGNAL COINTEGRATOR 1 COMPLEX SUBUNIT 3"/>
    <property type="match status" value="1"/>
</dbReference>
<dbReference type="InterPro" id="IPR057842">
    <property type="entry name" value="WH_MER3"/>
</dbReference>
<dbReference type="Proteomes" id="UP000886653">
    <property type="component" value="Unassembled WGS sequence"/>
</dbReference>
<dbReference type="InterPro" id="IPR036390">
    <property type="entry name" value="WH_DNA-bd_sf"/>
</dbReference>
<keyword evidence="4" id="KW-0067">ATP-binding</keyword>
<dbReference type="SMART" id="SM00487">
    <property type="entry name" value="DEXDc"/>
    <property type="match status" value="1"/>
</dbReference>